<dbReference type="RefSeq" id="WP_253473980.1">
    <property type="nucleotide sequence ID" value="NZ_JALJXV010000001.1"/>
</dbReference>
<dbReference type="EMBL" id="JALJXV010000001">
    <property type="protein sequence ID" value="MCP1673512.1"/>
    <property type="molecule type" value="Genomic_DNA"/>
</dbReference>
<proteinExistence type="inferred from homology"/>
<organism evidence="2 3">
    <name type="scientific">Natronocella acetinitrilica</name>
    <dbReference type="NCBI Taxonomy" id="414046"/>
    <lineage>
        <taxon>Bacteria</taxon>
        <taxon>Pseudomonadati</taxon>
        <taxon>Pseudomonadota</taxon>
        <taxon>Gammaproteobacteria</taxon>
        <taxon>Chromatiales</taxon>
        <taxon>Ectothiorhodospiraceae</taxon>
        <taxon>Natronocella</taxon>
    </lineage>
</organism>
<gene>
    <name evidence="2" type="ORF">J2T57_000604</name>
</gene>
<dbReference type="Pfam" id="PF01042">
    <property type="entry name" value="Ribonuc_L-PSP"/>
    <property type="match status" value="1"/>
</dbReference>
<dbReference type="SUPFAM" id="SSF55298">
    <property type="entry name" value="YjgF-like"/>
    <property type="match status" value="1"/>
</dbReference>
<dbReference type="InterPro" id="IPR006175">
    <property type="entry name" value="YjgF/YER057c/UK114"/>
</dbReference>
<dbReference type="InterPro" id="IPR019897">
    <property type="entry name" value="RidA_CS"/>
</dbReference>
<dbReference type="InterPro" id="IPR035959">
    <property type="entry name" value="RutC-like_sf"/>
</dbReference>
<dbReference type="InterPro" id="IPR035709">
    <property type="entry name" value="YoaB-like"/>
</dbReference>
<accession>A0AAE3G408</accession>
<dbReference type="Proteomes" id="UP001205843">
    <property type="component" value="Unassembled WGS sequence"/>
</dbReference>
<dbReference type="PANTHER" id="PTHR47328:SF1">
    <property type="entry name" value="RUTC FAMILY PROTEIN YOAB"/>
    <property type="match status" value="1"/>
</dbReference>
<dbReference type="CDD" id="cd06150">
    <property type="entry name" value="YjgF_YER057c_UK114_like_2"/>
    <property type="match status" value="1"/>
</dbReference>
<dbReference type="PROSITE" id="PS01094">
    <property type="entry name" value="UPF0076"/>
    <property type="match status" value="1"/>
</dbReference>
<reference evidence="2" key="1">
    <citation type="submission" date="2022-03" db="EMBL/GenBank/DDBJ databases">
        <title>Genomic Encyclopedia of Type Strains, Phase III (KMG-III): the genomes of soil and plant-associated and newly described type strains.</title>
        <authorList>
            <person name="Whitman W."/>
        </authorList>
    </citation>
    <scope>NUCLEOTIDE SEQUENCE</scope>
    <source>
        <strain evidence="2">ANL 6-2</strain>
    </source>
</reference>
<evidence type="ECO:0000313" key="2">
    <source>
        <dbReference type="EMBL" id="MCP1673512.1"/>
    </source>
</evidence>
<comment type="caution">
    <text evidence="2">The sequence shown here is derived from an EMBL/GenBank/DDBJ whole genome shotgun (WGS) entry which is preliminary data.</text>
</comment>
<protein>
    <submittedName>
        <fullName evidence="2">Enamine deaminase RidA (YjgF/YER057c/UK114 family)</fullName>
    </submittedName>
</protein>
<comment type="similarity">
    <text evidence="1">Belongs to the RutC family.</text>
</comment>
<name>A0AAE3G408_9GAMM</name>
<dbReference type="AlphaFoldDB" id="A0AAE3G408"/>
<evidence type="ECO:0000313" key="3">
    <source>
        <dbReference type="Proteomes" id="UP001205843"/>
    </source>
</evidence>
<dbReference type="PANTHER" id="PTHR47328">
    <property type="match status" value="1"/>
</dbReference>
<dbReference type="Gene3D" id="3.30.1330.40">
    <property type="entry name" value="RutC-like"/>
    <property type="match status" value="1"/>
</dbReference>
<sequence length="118" mass="12635">MGIRHIAPGPRMSQAVIHNGTVYLAGQVAEDAAADTAGQTRQVLERIDALLAEAGTDRSHLLSATIWMPDLGDFNAMNGVWDAWVATGRTPARACVEARLARADWRVEIMVTAALPEG</sequence>
<keyword evidence="3" id="KW-1185">Reference proteome</keyword>
<evidence type="ECO:0000256" key="1">
    <source>
        <dbReference type="ARBA" id="ARBA00010552"/>
    </source>
</evidence>